<accession>A0AAN8PY02</accession>
<dbReference type="PANTHER" id="PTHR44809:SF1">
    <property type="entry name" value="PROTEIN O-MANNOSYL-TRANSFERASE TMTC1"/>
    <property type="match status" value="1"/>
</dbReference>
<reference evidence="2 3" key="1">
    <citation type="submission" date="2023-10" db="EMBL/GenBank/DDBJ databases">
        <title>Genomes of two closely related lineages of the louse Polyplax serrata with different host specificities.</title>
        <authorList>
            <person name="Martinu J."/>
            <person name="Tarabai H."/>
            <person name="Stefka J."/>
            <person name="Hypsa V."/>
        </authorList>
    </citation>
    <scope>NUCLEOTIDE SEQUENCE [LARGE SCALE GENOMIC DNA]</scope>
    <source>
        <strain evidence="2">HR10_N</strain>
    </source>
</reference>
<dbReference type="AlphaFoldDB" id="A0AAN8PY02"/>
<protein>
    <submittedName>
        <fullName evidence="2">Uncharacterized protein</fullName>
    </submittedName>
</protein>
<dbReference type="PANTHER" id="PTHR44809">
    <property type="match status" value="1"/>
</dbReference>
<keyword evidence="1" id="KW-0812">Transmembrane</keyword>
<dbReference type="Proteomes" id="UP001372834">
    <property type="component" value="Unassembled WGS sequence"/>
</dbReference>
<dbReference type="InterPro" id="IPR052943">
    <property type="entry name" value="TMTC_O-mannosyl-trnsfr"/>
</dbReference>
<keyword evidence="1" id="KW-0472">Membrane</keyword>
<sequence>MKSVSPRNKWENSGAREWKEIHDKRENFVLLIFLLERNQFFFLLLLLLLLLRLLLLLLLLLLFFSFRESNKSCIWRSIALATLSMLAKETGVMVLLLNICYDFYRSWHSIKRAVIELKWNEETLRFSRRASKVLMSLSLLLVFRLAVLQSSLPKFSNQDNPAAFHPCRQVSLAEAENWMESVSERVLTFVTGSVCHPARAARLPLLSYSMQFPRILIEQVVQCERNEIEIMY</sequence>
<gene>
    <name evidence="2" type="ORF">RUM43_005970</name>
</gene>
<comment type="caution">
    <text evidence="2">The sequence shown here is derived from an EMBL/GenBank/DDBJ whole genome shotgun (WGS) entry which is preliminary data.</text>
</comment>
<name>A0AAN8PY02_POLSC</name>
<evidence type="ECO:0000256" key="1">
    <source>
        <dbReference type="SAM" id="Phobius"/>
    </source>
</evidence>
<keyword evidence="1" id="KW-1133">Transmembrane helix</keyword>
<evidence type="ECO:0000313" key="3">
    <source>
        <dbReference type="Proteomes" id="UP001372834"/>
    </source>
</evidence>
<feature type="transmembrane region" description="Helical" evidence="1">
    <location>
        <begin position="78"/>
        <end position="101"/>
    </location>
</feature>
<organism evidence="2 3">
    <name type="scientific">Polyplax serrata</name>
    <name type="common">Common mouse louse</name>
    <dbReference type="NCBI Taxonomy" id="468196"/>
    <lineage>
        <taxon>Eukaryota</taxon>
        <taxon>Metazoa</taxon>
        <taxon>Ecdysozoa</taxon>
        <taxon>Arthropoda</taxon>
        <taxon>Hexapoda</taxon>
        <taxon>Insecta</taxon>
        <taxon>Pterygota</taxon>
        <taxon>Neoptera</taxon>
        <taxon>Paraneoptera</taxon>
        <taxon>Psocodea</taxon>
        <taxon>Troctomorpha</taxon>
        <taxon>Phthiraptera</taxon>
        <taxon>Anoplura</taxon>
        <taxon>Polyplacidae</taxon>
        <taxon>Polyplax</taxon>
    </lineage>
</organism>
<evidence type="ECO:0000313" key="2">
    <source>
        <dbReference type="EMBL" id="KAK6625671.1"/>
    </source>
</evidence>
<dbReference type="EMBL" id="JAWJWE010000037">
    <property type="protein sequence ID" value="KAK6625671.1"/>
    <property type="molecule type" value="Genomic_DNA"/>
</dbReference>
<proteinExistence type="predicted"/>
<feature type="transmembrane region" description="Helical" evidence="1">
    <location>
        <begin position="40"/>
        <end position="66"/>
    </location>
</feature>